<organism evidence="1 2">
    <name type="scientific">Fusobacterium hominis</name>
    <dbReference type="NCBI Taxonomy" id="2764326"/>
    <lineage>
        <taxon>Bacteria</taxon>
        <taxon>Fusobacteriati</taxon>
        <taxon>Fusobacteriota</taxon>
        <taxon>Fusobacteriia</taxon>
        <taxon>Fusobacteriales</taxon>
        <taxon>Fusobacteriaceae</taxon>
        <taxon>Fusobacterium</taxon>
    </lineage>
</organism>
<gene>
    <name evidence="1" type="ORF">H9Q81_02990</name>
</gene>
<name>A0A7G9GYD7_9FUSO</name>
<evidence type="ECO:0000313" key="1">
    <source>
        <dbReference type="EMBL" id="QNM15819.1"/>
    </source>
</evidence>
<keyword evidence="2" id="KW-1185">Reference proteome</keyword>
<dbReference type="InterPro" id="IPR025346">
    <property type="entry name" value="DUF4250"/>
</dbReference>
<dbReference type="Proteomes" id="UP000515913">
    <property type="component" value="Chromosome"/>
</dbReference>
<dbReference type="KEGG" id="fho:H9Q81_02990"/>
<dbReference type="AlphaFoldDB" id="A0A7G9GYD7"/>
<accession>A0A7G9GYD7</accession>
<proteinExistence type="predicted"/>
<sequence length="60" mass="6664">MDINIAYSIINMKLRDKYSNLDELCSVENIDTDKLIAHFNLTGKKSPSSIGGAMNCPIVF</sequence>
<dbReference type="Pfam" id="PF14056">
    <property type="entry name" value="DUF4250"/>
    <property type="match status" value="1"/>
</dbReference>
<dbReference type="EMBL" id="CP060637">
    <property type="protein sequence ID" value="QNM15819.1"/>
    <property type="molecule type" value="Genomic_DNA"/>
</dbReference>
<dbReference type="RefSeq" id="WP_176838864.1">
    <property type="nucleotide sequence ID" value="NZ_CP060637.1"/>
</dbReference>
<reference evidence="1 2" key="1">
    <citation type="submission" date="2020-08" db="EMBL/GenBank/DDBJ databases">
        <authorList>
            <person name="Liu C."/>
            <person name="Sun Q."/>
        </authorList>
    </citation>
    <scope>NUCLEOTIDE SEQUENCE [LARGE SCALE GENOMIC DNA]</scope>
    <source>
        <strain evidence="1 2">NSJ-57</strain>
    </source>
</reference>
<evidence type="ECO:0000313" key="2">
    <source>
        <dbReference type="Proteomes" id="UP000515913"/>
    </source>
</evidence>
<protein>
    <submittedName>
        <fullName evidence="1">DUF4250 domain-containing protein</fullName>
    </submittedName>
</protein>